<dbReference type="Proteomes" id="UP000267096">
    <property type="component" value="Unassembled WGS sequence"/>
</dbReference>
<dbReference type="WBParaSite" id="ASIM_0000971001-mRNA-1">
    <property type="protein sequence ID" value="ASIM_0000971001-mRNA-1"/>
    <property type="gene ID" value="ASIM_0000971001"/>
</dbReference>
<sequence>MVEESNIFESEQTKVLNEIDERHHNELVDFDENRSTLSHDSSNNHHFQAMSSLGSSSSQFSSLSAIKALSNSIHSLTTS</sequence>
<reference evidence="2 4" key="2">
    <citation type="submission" date="2018-11" db="EMBL/GenBank/DDBJ databases">
        <authorList>
            <consortium name="Pathogen Informatics"/>
        </authorList>
    </citation>
    <scope>NUCLEOTIDE SEQUENCE [LARGE SCALE GENOMIC DNA]</scope>
</reference>
<name>A0A0M3JJH5_ANISI</name>
<dbReference type="EMBL" id="UYRR01018571">
    <property type="protein sequence ID" value="VDK29485.1"/>
    <property type="molecule type" value="Genomic_DNA"/>
</dbReference>
<reference evidence="5 6" key="1">
    <citation type="submission" date="2017-02" db="UniProtKB">
        <authorList>
            <consortium name="WormBaseParasite"/>
        </authorList>
    </citation>
    <scope>IDENTIFICATION</scope>
</reference>
<evidence type="ECO:0000313" key="4">
    <source>
        <dbReference type="Proteomes" id="UP000267096"/>
    </source>
</evidence>
<feature type="region of interest" description="Disordered" evidence="1">
    <location>
        <begin position="34"/>
        <end position="57"/>
    </location>
</feature>
<accession>A0A0M3JJH5</accession>
<keyword evidence="4" id="KW-1185">Reference proteome</keyword>
<gene>
    <name evidence="2" type="ORF">ASIM_LOCUS7565</name>
    <name evidence="3" type="ORF">ASIM_LOCUS9452</name>
</gene>
<dbReference type="AlphaFoldDB" id="A0A0M3JJH5"/>
<protein>
    <submittedName>
        <fullName evidence="2 5">Uncharacterized protein</fullName>
    </submittedName>
</protein>
<proteinExistence type="predicted"/>
<evidence type="ECO:0000313" key="6">
    <source>
        <dbReference type="WBParaSite" id="ASIM_0000971001-mRNA-1"/>
    </source>
</evidence>
<dbReference type="WBParaSite" id="ASIM_0000779501-mRNA-1">
    <property type="protein sequence ID" value="ASIM_0000779501-mRNA-1"/>
    <property type="gene ID" value="ASIM_0000779501"/>
</dbReference>
<evidence type="ECO:0000313" key="2">
    <source>
        <dbReference type="EMBL" id="VDK29485.1"/>
    </source>
</evidence>
<evidence type="ECO:0000256" key="1">
    <source>
        <dbReference type="SAM" id="MobiDB-lite"/>
    </source>
</evidence>
<dbReference type="EMBL" id="UYRR01028894">
    <property type="protein sequence ID" value="VDK39486.1"/>
    <property type="molecule type" value="Genomic_DNA"/>
</dbReference>
<organism evidence="5">
    <name type="scientific">Anisakis simplex</name>
    <name type="common">Herring worm</name>
    <dbReference type="NCBI Taxonomy" id="6269"/>
    <lineage>
        <taxon>Eukaryota</taxon>
        <taxon>Metazoa</taxon>
        <taxon>Ecdysozoa</taxon>
        <taxon>Nematoda</taxon>
        <taxon>Chromadorea</taxon>
        <taxon>Rhabditida</taxon>
        <taxon>Spirurina</taxon>
        <taxon>Ascaridomorpha</taxon>
        <taxon>Ascaridoidea</taxon>
        <taxon>Anisakidae</taxon>
        <taxon>Anisakis</taxon>
        <taxon>Anisakis simplex complex</taxon>
    </lineage>
</organism>
<evidence type="ECO:0000313" key="5">
    <source>
        <dbReference type="WBParaSite" id="ASIM_0000779501-mRNA-1"/>
    </source>
</evidence>
<feature type="compositionally biased region" description="Polar residues" evidence="1">
    <location>
        <begin position="35"/>
        <end position="50"/>
    </location>
</feature>
<evidence type="ECO:0000313" key="3">
    <source>
        <dbReference type="EMBL" id="VDK39486.1"/>
    </source>
</evidence>